<keyword evidence="2" id="KW-0503">Monooxygenase</keyword>
<dbReference type="Gene3D" id="3.50.50.60">
    <property type="entry name" value="FAD/NAD(P)-binding domain"/>
    <property type="match status" value="1"/>
</dbReference>
<dbReference type="AlphaFoldDB" id="A0A8T9BXG7"/>
<reference evidence="2 3" key="1">
    <citation type="submission" date="2018-05" db="EMBL/GenBank/DDBJ databases">
        <title>Genome sequencing and assembly of the regulated plant pathogen Lachnellula willkommii and related sister species for the development of diagnostic species identification markers.</title>
        <authorList>
            <person name="Giroux E."/>
            <person name="Bilodeau G."/>
        </authorList>
    </citation>
    <scope>NUCLEOTIDE SEQUENCE [LARGE SCALE GENOMIC DNA]</scope>
    <source>
        <strain evidence="2 3">CBS 268.59</strain>
    </source>
</reference>
<evidence type="ECO:0000256" key="1">
    <source>
        <dbReference type="ARBA" id="ARBA00010139"/>
    </source>
</evidence>
<proteinExistence type="inferred from homology"/>
<comment type="caution">
    <text evidence="2">The sequence shown here is derived from an EMBL/GenBank/DDBJ whole genome shotgun (WGS) entry which is preliminary data.</text>
</comment>
<evidence type="ECO:0000313" key="2">
    <source>
        <dbReference type="EMBL" id="TVY67540.1"/>
    </source>
</evidence>
<keyword evidence="2" id="KW-0560">Oxidoreductase</keyword>
<dbReference type="Proteomes" id="UP000469558">
    <property type="component" value="Unassembled WGS sequence"/>
</dbReference>
<gene>
    <name evidence="2" type="primary">stcW_4</name>
    <name evidence="2" type="ORF">LSUE1_G006640</name>
</gene>
<organism evidence="2 3">
    <name type="scientific">Lachnellula suecica</name>
    <dbReference type="NCBI Taxonomy" id="602035"/>
    <lineage>
        <taxon>Eukaryota</taxon>
        <taxon>Fungi</taxon>
        <taxon>Dikarya</taxon>
        <taxon>Ascomycota</taxon>
        <taxon>Pezizomycotina</taxon>
        <taxon>Leotiomycetes</taxon>
        <taxon>Helotiales</taxon>
        <taxon>Lachnaceae</taxon>
        <taxon>Lachnellula</taxon>
    </lineage>
</organism>
<dbReference type="SUPFAM" id="SSF51905">
    <property type="entry name" value="FAD/NAD(P)-binding domain"/>
    <property type="match status" value="1"/>
</dbReference>
<dbReference type="PANTHER" id="PTHR42877:SF6">
    <property type="entry name" value="MONOOXYGENASE, PUTATIVE (AFU_ORTHOLOGUE AFUA_3G15050)-RELATED"/>
    <property type="match status" value="1"/>
</dbReference>
<keyword evidence="3" id="KW-1185">Reference proteome</keyword>
<dbReference type="EMBL" id="QGMK01001515">
    <property type="protein sequence ID" value="TVY67540.1"/>
    <property type="molecule type" value="Genomic_DNA"/>
</dbReference>
<dbReference type="PANTHER" id="PTHR42877">
    <property type="entry name" value="L-ORNITHINE N(5)-MONOOXYGENASE-RELATED"/>
    <property type="match status" value="1"/>
</dbReference>
<sequence length="220" mass="23835">TTDGAARDVDAVICATGANIDMTPPFPILAHGRDLRSVWRAEGPSSYLGVAAPGFPNFLFIQGPNSTGSAGTVPNQSETQITYIAKLLRKVSTQGIKTFAPSQAATDDFLAYSDAFFAKTVWTENCSSWANGGKPGGRIHGHWPGSASHVNLARKDPRWEDWEWSSKAESGNRFAWLGNGWTAKEESGEGDLTPYLKVPGSIDLRSYHEEWFEGLGNGDK</sequence>
<comment type="similarity">
    <text evidence="1">Belongs to the FAD-binding monooxygenase family.</text>
</comment>
<dbReference type="GO" id="GO:0004497">
    <property type="term" value="F:monooxygenase activity"/>
    <property type="evidence" value="ECO:0007669"/>
    <property type="project" value="UniProtKB-KW"/>
</dbReference>
<feature type="non-terminal residue" evidence="2">
    <location>
        <position position="1"/>
    </location>
</feature>
<dbReference type="OrthoDB" id="74360at2759"/>
<dbReference type="InterPro" id="IPR036188">
    <property type="entry name" value="FAD/NAD-bd_sf"/>
</dbReference>
<accession>A0A8T9BXG7</accession>
<protein>
    <submittedName>
        <fullName evidence="2">Putative sterigmatocystin biosynthesis monooxygenase</fullName>
    </submittedName>
</protein>
<name>A0A8T9BXG7_9HELO</name>
<evidence type="ECO:0000313" key="3">
    <source>
        <dbReference type="Proteomes" id="UP000469558"/>
    </source>
</evidence>
<dbReference type="InterPro" id="IPR051209">
    <property type="entry name" value="FAD-bind_Monooxygenase_sf"/>
</dbReference>